<dbReference type="PROSITE" id="PS00893">
    <property type="entry name" value="NUDIX_BOX"/>
    <property type="match status" value="1"/>
</dbReference>
<dbReference type="AlphaFoldDB" id="A0A6C0I3K7"/>
<dbReference type="GO" id="GO:0000290">
    <property type="term" value="P:deadenylation-dependent decapping of nuclear-transcribed mRNA"/>
    <property type="evidence" value="ECO:0007669"/>
    <property type="project" value="TreeGrafter"/>
</dbReference>
<feature type="domain" description="CCHC-type" evidence="2">
    <location>
        <begin position="12"/>
        <end position="26"/>
    </location>
</feature>
<dbReference type="EMBL" id="MN740094">
    <property type="protein sequence ID" value="QHT87601.1"/>
    <property type="molecule type" value="Genomic_DNA"/>
</dbReference>
<proteinExistence type="predicted"/>
<name>A0A6C0I3K7_9ZZZZ</name>
<dbReference type="InterPro" id="IPR020084">
    <property type="entry name" value="NUDIX_hydrolase_CS"/>
</dbReference>
<accession>A0A6C0I3K7</accession>
<dbReference type="InterPro" id="IPR015797">
    <property type="entry name" value="NUDIX_hydrolase-like_dom_sf"/>
</dbReference>
<organism evidence="4">
    <name type="scientific">viral metagenome</name>
    <dbReference type="NCBI Taxonomy" id="1070528"/>
    <lineage>
        <taxon>unclassified sequences</taxon>
        <taxon>metagenomes</taxon>
        <taxon>organismal metagenomes</taxon>
    </lineage>
</organism>
<dbReference type="GO" id="GO:0016787">
    <property type="term" value="F:hydrolase activity"/>
    <property type="evidence" value="ECO:0007669"/>
    <property type="project" value="UniProtKB-KW"/>
</dbReference>
<feature type="domain" description="Nudix hydrolase" evidence="3">
    <location>
        <begin position="27"/>
        <end position="268"/>
    </location>
</feature>
<evidence type="ECO:0000259" key="2">
    <source>
        <dbReference type="PROSITE" id="PS50158"/>
    </source>
</evidence>
<dbReference type="InterPro" id="IPR000086">
    <property type="entry name" value="NUDIX_hydrolase_dom"/>
</dbReference>
<protein>
    <recommendedName>
        <fullName evidence="5">Nudix hydrolase domain-containing protein</fullName>
    </recommendedName>
</protein>
<evidence type="ECO:0000259" key="3">
    <source>
        <dbReference type="PROSITE" id="PS51462"/>
    </source>
</evidence>
<dbReference type="Pfam" id="PF00293">
    <property type="entry name" value="NUDIX"/>
    <property type="match status" value="1"/>
</dbReference>
<evidence type="ECO:0008006" key="5">
    <source>
        <dbReference type="Google" id="ProtNLM"/>
    </source>
</evidence>
<dbReference type="PROSITE" id="PS50158">
    <property type="entry name" value="ZF_CCHC"/>
    <property type="match status" value="1"/>
</dbReference>
<keyword evidence="1" id="KW-0378">Hydrolase</keyword>
<reference evidence="4" key="1">
    <citation type="journal article" date="2020" name="Nature">
        <title>Giant virus diversity and host interactions through global metagenomics.</title>
        <authorList>
            <person name="Schulz F."/>
            <person name="Roux S."/>
            <person name="Paez-Espino D."/>
            <person name="Jungbluth S."/>
            <person name="Walsh D.A."/>
            <person name="Denef V.J."/>
            <person name="McMahon K.D."/>
            <person name="Konstantinidis K.T."/>
            <person name="Eloe-Fadrosh E.A."/>
            <person name="Kyrpides N.C."/>
            <person name="Woyke T."/>
        </authorList>
    </citation>
    <scope>NUCLEOTIDE SEQUENCE</scope>
    <source>
        <strain evidence="4">GVMAG-M-3300023184-190</strain>
    </source>
</reference>
<sequence length="278" mass="33010">MLYIQDYRMSYCNNCGKNGHTYHQCKIPITSLGIVAVRENTVTNQLEYLMIRRKDTLGFIDFMRGKYSVYNKGYIMNMIKQMTMEEKEKLKSLEFYQLWESIWGTESISGKYKSEEAVSRDKIILLQKGVLVQNDFYTLSMLIDESNKEEACQWNEPEWGFPKGRRNFQEKDYDCALREFTEETGCKTSSIYNINNILPFEEIFTGSNYKSYKHKYFVGMMNYSDSDLYDTYERTEVSKMAWKTYEQCMECIRSYNIEKKNVVTAIHTTLSKYGLFRI</sequence>
<dbReference type="PANTHER" id="PTHR23114:SF22">
    <property type="entry name" value="NUDIX HYDROLASE DOMAIN-CONTAINING PROTEIN"/>
    <property type="match status" value="1"/>
</dbReference>
<dbReference type="GO" id="GO:0003676">
    <property type="term" value="F:nucleic acid binding"/>
    <property type="evidence" value="ECO:0007669"/>
    <property type="project" value="InterPro"/>
</dbReference>
<evidence type="ECO:0000256" key="1">
    <source>
        <dbReference type="ARBA" id="ARBA00022801"/>
    </source>
</evidence>
<dbReference type="GO" id="GO:0008270">
    <property type="term" value="F:zinc ion binding"/>
    <property type="evidence" value="ECO:0007669"/>
    <property type="project" value="InterPro"/>
</dbReference>
<dbReference type="Gene3D" id="3.90.79.10">
    <property type="entry name" value="Nucleoside Triphosphate Pyrophosphohydrolase"/>
    <property type="match status" value="1"/>
</dbReference>
<dbReference type="SUPFAM" id="SSF55811">
    <property type="entry name" value="Nudix"/>
    <property type="match status" value="1"/>
</dbReference>
<dbReference type="InterPro" id="IPR001878">
    <property type="entry name" value="Znf_CCHC"/>
</dbReference>
<dbReference type="PANTHER" id="PTHR23114">
    <property type="entry name" value="M7GPPPN-MRNA HYDROLASE"/>
    <property type="match status" value="1"/>
</dbReference>
<dbReference type="PROSITE" id="PS51462">
    <property type="entry name" value="NUDIX"/>
    <property type="match status" value="1"/>
</dbReference>
<evidence type="ECO:0000313" key="4">
    <source>
        <dbReference type="EMBL" id="QHT87601.1"/>
    </source>
</evidence>
<dbReference type="GO" id="GO:0000932">
    <property type="term" value="C:P-body"/>
    <property type="evidence" value="ECO:0007669"/>
    <property type="project" value="TreeGrafter"/>
</dbReference>